<evidence type="ECO:0000256" key="4">
    <source>
        <dbReference type="ARBA" id="ARBA00022801"/>
    </source>
</evidence>
<gene>
    <name evidence="12" type="ORF">OSB04_006425</name>
</gene>
<keyword evidence="8" id="KW-0808">Transferase</keyword>
<keyword evidence="1" id="KW-0645">Protease</keyword>
<evidence type="ECO:0000313" key="13">
    <source>
        <dbReference type="Proteomes" id="UP001172457"/>
    </source>
</evidence>
<dbReference type="Proteomes" id="UP001172457">
    <property type="component" value="Chromosome 2"/>
</dbReference>
<dbReference type="GO" id="GO:0015074">
    <property type="term" value="P:DNA integration"/>
    <property type="evidence" value="ECO:0007669"/>
    <property type="project" value="UniProtKB-KW"/>
</dbReference>
<dbReference type="GO" id="GO:0046872">
    <property type="term" value="F:metal ion binding"/>
    <property type="evidence" value="ECO:0007669"/>
    <property type="project" value="UniProtKB-KW"/>
</dbReference>
<dbReference type="InterPro" id="IPR012337">
    <property type="entry name" value="RNaseH-like_sf"/>
</dbReference>
<dbReference type="PANTHER" id="PTHR37984">
    <property type="entry name" value="PROTEIN CBG26694"/>
    <property type="match status" value="1"/>
</dbReference>
<evidence type="ECO:0000256" key="2">
    <source>
        <dbReference type="ARBA" id="ARBA00022723"/>
    </source>
</evidence>
<keyword evidence="8" id="KW-0548">Nucleotidyltransferase</keyword>
<evidence type="ECO:0000256" key="7">
    <source>
        <dbReference type="ARBA" id="ARBA00022918"/>
    </source>
</evidence>
<dbReference type="InterPro" id="IPR001584">
    <property type="entry name" value="Integrase_cat-core"/>
</dbReference>
<proteinExistence type="predicted"/>
<organism evidence="12 13">
    <name type="scientific">Centaurea solstitialis</name>
    <name type="common">yellow star-thistle</name>
    <dbReference type="NCBI Taxonomy" id="347529"/>
    <lineage>
        <taxon>Eukaryota</taxon>
        <taxon>Viridiplantae</taxon>
        <taxon>Streptophyta</taxon>
        <taxon>Embryophyta</taxon>
        <taxon>Tracheophyta</taxon>
        <taxon>Spermatophyta</taxon>
        <taxon>Magnoliopsida</taxon>
        <taxon>eudicotyledons</taxon>
        <taxon>Gunneridae</taxon>
        <taxon>Pentapetalae</taxon>
        <taxon>asterids</taxon>
        <taxon>campanulids</taxon>
        <taxon>Asterales</taxon>
        <taxon>Asteraceae</taxon>
        <taxon>Carduoideae</taxon>
        <taxon>Cardueae</taxon>
        <taxon>Centaureinae</taxon>
        <taxon>Centaurea</taxon>
    </lineage>
</organism>
<comment type="caution">
    <text evidence="12">The sequence shown here is derived from an EMBL/GenBank/DDBJ whole genome shotgun (WGS) entry which is preliminary data.</text>
</comment>
<evidence type="ECO:0000256" key="3">
    <source>
        <dbReference type="ARBA" id="ARBA00022750"/>
    </source>
</evidence>
<dbReference type="InterPro" id="IPR036397">
    <property type="entry name" value="RNaseH_sf"/>
</dbReference>
<dbReference type="PANTHER" id="PTHR37984:SF5">
    <property type="entry name" value="PROTEIN NYNRIN-LIKE"/>
    <property type="match status" value="1"/>
</dbReference>
<accession>A0AA38TUL7</accession>
<keyword evidence="3" id="KW-0064">Aspartyl protease</keyword>
<dbReference type="Gene3D" id="1.10.340.70">
    <property type="match status" value="1"/>
</dbReference>
<dbReference type="Pfam" id="PF24626">
    <property type="entry name" value="SH3_Tf2-1"/>
    <property type="match status" value="1"/>
</dbReference>
<keyword evidence="9" id="KW-0238">DNA-binding</keyword>
<keyword evidence="10" id="KW-0233">DNA recombination</keyword>
<evidence type="ECO:0000259" key="11">
    <source>
        <dbReference type="PROSITE" id="PS50994"/>
    </source>
</evidence>
<keyword evidence="5" id="KW-0460">Magnesium</keyword>
<dbReference type="AlphaFoldDB" id="A0AA38TUL7"/>
<dbReference type="GO" id="GO:0003964">
    <property type="term" value="F:RNA-directed DNA polymerase activity"/>
    <property type="evidence" value="ECO:0007669"/>
    <property type="project" value="UniProtKB-KW"/>
</dbReference>
<name>A0AA38TUL7_9ASTR</name>
<dbReference type="InterPro" id="IPR056924">
    <property type="entry name" value="SH3_Tf2-1"/>
</dbReference>
<dbReference type="Gene3D" id="3.30.420.10">
    <property type="entry name" value="Ribonuclease H-like superfamily/Ribonuclease H"/>
    <property type="match status" value="1"/>
</dbReference>
<keyword evidence="2" id="KW-0479">Metal-binding</keyword>
<keyword evidence="4" id="KW-0378">Hydrolase</keyword>
<evidence type="ECO:0000256" key="8">
    <source>
        <dbReference type="ARBA" id="ARBA00022932"/>
    </source>
</evidence>
<dbReference type="Pfam" id="PF17921">
    <property type="entry name" value="Integrase_H2C2"/>
    <property type="match status" value="1"/>
</dbReference>
<dbReference type="GO" id="GO:0004190">
    <property type="term" value="F:aspartic-type endopeptidase activity"/>
    <property type="evidence" value="ECO:0007669"/>
    <property type="project" value="UniProtKB-KW"/>
</dbReference>
<evidence type="ECO:0000256" key="1">
    <source>
        <dbReference type="ARBA" id="ARBA00022670"/>
    </source>
</evidence>
<evidence type="ECO:0000313" key="12">
    <source>
        <dbReference type="EMBL" id="KAJ9561265.1"/>
    </source>
</evidence>
<keyword evidence="6" id="KW-0229">DNA integration</keyword>
<reference evidence="12" key="1">
    <citation type="submission" date="2023-03" db="EMBL/GenBank/DDBJ databases">
        <title>Chromosome-scale reference genome and RAD-based genetic map of yellow starthistle (Centaurea solstitialis) reveal putative structural variation and QTLs associated with invader traits.</title>
        <authorList>
            <person name="Reatini B."/>
            <person name="Cang F.A."/>
            <person name="Jiang Q."/>
            <person name="Mckibben M.T.W."/>
            <person name="Barker M.S."/>
            <person name="Rieseberg L.H."/>
            <person name="Dlugosch K.M."/>
        </authorList>
    </citation>
    <scope>NUCLEOTIDE SEQUENCE</scope>
    <source>
        <strain evidence="12">CAN-66</strain>
        <tissue evidence="12">Leaf</tissue>
    </source>
</reference>
<evidence type="ECO:0000256" key="10">
    <source>
        <dbReference type="ARBA" id="ARBA00023172"/>
    </source>
</evidence>
<keyword evidence="7" id="KW-0695">RNA-directed DNA polymerase</keyword>
<dbReference type="EMBL" id="JARYMX010000002">
    <property type="protein sequence ID" value="KAJ9561265.1"/>
    <property type="molecule type" value="Genomic_DNA"/>
</dbReference>
<dbReference type="InterPro" id="IPR050951">
    <property type="entry name" value="Retrovirus_Pol_polyprotein"/>
</dbReference>
<dbReference type="GO" id="GO:0006508">
    <property type="term" value="P:proteolysis"/>
    <property type="evidence" value="ECO:0007669"/>
    <property type="project" value="UniProtKB-KW"/>
</dbReference>
<dbReference type="SUPFAM" id="SSF53098">
    <property type="entry name" value="Ribonuclease H-like"/>
    <property type="match status" value="1"/>
</dbReference>
<dbReference type="PROSITE" id="PS50994">
    <property type="entry name" value="INTEGRASE"/>
    <property type="match status" value="1"/>
</dbReference>
<evidence type="ECO:0000256" key="6">
    <source>
        <dbReference type="ARBA" id="ARBA00022908"/>
    </source>
</evidence>
<sequence length="560" mass="65047">MNLVYRPMLDRSMIIFECYCGKAWNGRLFVRSCVFVTIFEVRRSLGVDFDASRGRQGDEGVLRCVTFWFGWCCYVERPGISLRLETDGRQLDVVENFDYEILHHLGKANVVADVLSRKQSSVSLTTSFLEVDRQAKWRLVEMGTKLSNGLEVSSRGSRQAPLEEAQQSRFFIHPGATKMYNDLKDNYWWPGMKRVVARYVELCLTCLKVKAEHQKPHGKMQPLEIPMWKWENITMDLITKLPKTPRKFDANWVIVDHLTKSALFLAIRESFTSEQLADLYVKEVVKRHGVPALIISDRDTHFTTRFWGRFHADLGTRLHFCTAYHPQTDGQSERMIQALEDMLRACVLDFGDITTPALGCLRTRCCMGGNVELLHVGLASVSLEARRWYRKSRKTFKGSGNDFRRRRSDRKATMIDEDQIWSDRVLLKVSPSKGVIRFRKRGKLGPRYIGPFTVLARVGKVACRLELPEVLDQIHDTFHVSQLRKCLADEIAHVPLDDIQVDESLNYVERPVAVLERKMKRLRNKEVEIVKGQWQHRQGSKWTWEPEAEMRRNYPELFSE</sequence>
<evidence type="ECO:0000256" key="5">
    <source>
        <dbReference type="ARBA" id="ARBA00022842"/>
    </source>
</evidence>
<protein>
    <recommendedName>
        <fullName evidence="11">Integrase catalytic domain-containing protein</fullName>
    </recommendedName>
</protein>
<dbReference type="InterPro" id="IPR041588">
    <property type="entry name" value="Integrase_H2C2"/>
</dbReference>
<feature type="domain" description="Integrase catalytic" evidence="11">
    <location>
        <begin position="222"/>
        <end position="344"/>
    </location>
</feature>
<dbReference type="GO" id="GO:0003677">
    <property type="term" value="F:DNA binding"/>
    <property type="evidence" value="ECO:0007669"/>
    <property type="project" value="UniProtKB-KW"/>
</dbReference>
<keyword evidence="8" id="KW-0239">DNA-directed DNA polymerase</keyword>
<keyword evidence="13" id="KW-1185">Reference proteome</keyword>
<dbReference type="GO" id="GO:0006310">
    <property type="term" value="P:DNA recombination"/>
    <property type="evidence" value="ECO:0007669"/>
    <property type="project" value="UniProtKB-KW"/>
</dbReference>
<evidence type="ECO:0000256" key="9">
    <source>
        <dbReference type="ARBA" id="ARBA00023125"/>
    </source>
</evidence>
<dbReference type="GO" id="GO:0003887">
    <property type="term" value="F:DNA-directed DNA polymerase activity"/>
    <property type="evidence" value="ECO:0007669"/>
    <property type="project" value="UniProtKB-KW"/>
</dbReference>